<accession>A0A9W6STT4</accession>
<sequence>METPMRPTPTEKEAYVRADEHIAEAIAALAVPVRLAPGIRNAIGYDAGELGPGEYVNVEVSCTLEDLPDDEVPAVRNERYFEVLKRFWAERGYRPVSDTAEEPGAHPDWFRAVHVRHPADGCVVSLKQGRLGNLWITASTIALAD</sequence>
<reference evidence="1" key="1">
    <citation type="submission" date="2023-03" db="EMBL/GenBank/DDBJ databases">
        <title>Actinorhabdospora filicis NBRC 111898.</title>
        <authorList>
            <person name="Ichikawa N."/>
            <person name="Sato H."/>
            <person name="Tonouchi N."/>
        </authorList>
    </citation>
    <scope>NUCLEOTIDE SEQUENCE</scope>
    <source>
        <strain evidence="1">NBRC 111898</strain>
    </source>
</reference>
<dbReference type="EMBL" id="BSTX01000007">
    <property type="protein sequence ID" value="GLZ81834.1"/>
    <property type="molecule type" value="Genomic_DNA"/>
</dbReference>
<proteinExistence type="predicted"/>
<dbReference type="RefSeq" id="WP_285667396.1">
    <property type="nucleotide sequence ID" value="NZ_BSTX01000007.1"/>
</dbReference>
<gene>
    <name evidence="1" type="ORF">Afil01_66410</name>
</gene>
<dbReference type="Proteomes" id="UP001165079">
    <property type="component" value="Unassembled WGS sequence"/>
</dbReference>
<dbReference type="AlphaFoldDB" id="A0A9W6STT4"/>
<evidence type="ECO:0000313" key="1">
    <source>
        <dbReference type="EMBL" id="GLZ81834.1"/>
    </source>
</evidence>
<evidence type="ECO:0000313" key="2">
    <source>
        <dbReference type="Proteomes" id="UP001165079"/>
    </source>
</evidence>
<organism evidence="1 2">
    <name type="scientific">Actinorhabdospora filicis</name>
    <dbReference type="NCBI Taxonomy" id="1785913"/>
    <lineage>
        <taxon>Bacteria</taxon>
        <taxon>Bacillati</taxon>
        <taxon>Actinomycetota</taxon>
        <taxon>Actinomycetes</taxon>
        <taxon>Micromonosporales</taxon>
        <taxon>Micromonosporaceae</taxon>
        <taxon>Actinorhabdospora</taxon>
    </lineage>
</organism>
<comment type="caution">
    <text evidence="1">The sequence shown here is derived from an EMBL/GenBank/DDBJ whole genome shotgun (WGS) entry which is preliminary data.</text>
</comment>
<keyword evidence="2" id="KW-1185">Reference proteome</keyword>
<protein>
    <submittedName>
        <fullName evidence="1">Uncharacterized protein</fullName>
    </submittedName>
</protein>
<name>A0A9W6STT4_9ACTN</name>